<dbReference type="PANTHER" id="PTHR33463:SF198">
    <property type="entry name" value="RPP4C3"/>
    <property type="match status" value="1"/>
</dbReference>
<protein>
    <recommendedName>
        <fullName evidence="3">Disease resistance protein At4g27190-like leucine-rich repeats domain-containing protein</fullName>
    </recommendedName>
</protein>
<dbReference type="PANTHER" id="PTHR33463">
    <property type="entry name" value="NB-ARC DOMAIN-CONTAINING PROTEIN-RELATED"/>
    <property type="match status" value="1"/>
</dbReference>
<dbReference type="InterPro" id="IPR050905">
    <property type="entry name" value="Plant_NBS-LRR"/>
</dbReference>
<dbReference type="Gene3D" id="3.80.10.10">
    <property type="entry name" value="Ribonuclease Inhibitor"/>
    <property type="match status" value="1"/>
</dbReference>
<keyword evidence="1" id="KW-0611">Plant defense</keyword>
<feature type="domain" description="Disease resistance protein At4g27190-like leucine-rich repeats" evidence="3">
    <location>
        <begin position="2"/>
        <end position="47"/>
    </location>
</feature>
<evidence type="ECO:0000259" key="3">
    <source>
        <dbReference type="Pfam" id="PF23247"/>
    </source>
</evidence>
<accession>A0AAW2D4Z4</accession>
<dbReference type="AlphaFoldDB" id="A0AAW2D4Z4"/>
<dbReference type="InterPro" id="IPR057135">
    <property type="entry name" value="At4g27190-like_LRR"/>
</dbReference>
<evidence type="ECO:0000313" key="5">
    <source>
        <dbReference type="Proteomes" id="UP001459277"/>
    </source>
</evidence>
<reference evidence="4 5" key="1">
    <citation type="submission" date="2024-01" db="EMBL/GenBank/DDBJ databases">
        <title>A telomere-to-telomere, gap-free genome of sweet tea (Lithocarpus litseifolius).</title>
        <authorList>
            <person name="Zhou J."/>
        </authorList>
    </citation>
    <scope>NUCLEOTIDE SEQUENCE [LARGE SCALE GENOMIC DNA]</scope>
    <source>
        <strain evidence="4">Zhou-2022a</strain>
        <tissue evidence="4">Leaf</tissue>
    </source>
</reference>
<keyword evidence="5" id="KW-1185">Reference proteome</keyword>
<proteinExistence type="predicted"/>
<dbReference type="SUPFAM" id="SSF52047">
    <property type="entry name" value="RNI-like"/>
    <property type="match status" value="1"/>
</dbReference>
<dbReference type="InterPro" id="IPR032675">
    <property type="entry name" value="LRR_dom_sf"/>
</dbReference>
<dbReference type="EMBL" id="JAZDWU010000004">
    <property type="protein sequence ID" value="KAL0005369.1"/>
    <property type="molecule type" value="Genomic_DNA"/>
</dbReference>
<feature type="region of interest" description="Disordered" evidence="2">
    <location>
        <begin position="147"/>
        <end position="166"/>
    </location>
</feature>
<name>A0AAW2D4Z4_9ROSI</name>
<sequence length="193" mass="21805">MDPQRIITFAKLRKIEIEGCSSLKSVFPTSVAKALMQLEELDINDCATVEEIVAKEEGIEIATSFEFPRLIALKLKSLPELKSFYPGKHTSDWQLLNRLTIYKCGKLKIFGSNKESVEETNGLGHDVGVIQDLFFFSVKAEQYSKGSEVEEQQQQQSGSNLRRSRTTAAVMKIGGVDEVKERKSEVRVKIREF</sequence>
<comment type="caution">
    <text evidence="4">The sequence shown here is derived from an EMBL/GenBank/DDBJ whole genome shotgun (WGS) entry which is preliminary data.</text>
</comment>
<evidence type="ECO:0000256" key="2">
    <source>
        <dbReference type="SAM" id="MobiDB-lite"/>
    </source>
</evidence>
<dbReference type="Pfam" id="PF23247">
    <property type="entry name" value="LRR_RPS2"/>
    <property type="match status" value="1"/>
</dbReference>
<evidence type="ECO:0000313" key="4">
    <source>
        <dbReference type="EMBL" id="KAL0005369.1"/>
    </source>
</evidence>
<evidence type="ECO:0000256" key="1">
    <source>
        <dbReference type="ARBA" id="ARBA00022821"/>
    </source>
</evidence>
<organism evidence="4 5">
    <name type="scientific">Lithocarpus litseifolius</name>
    <dbReference type="NCBI Taxonomy" id="425828"/>
    <lineage>
        <taxon>Eukaryota</taxon>
        <taxon>Viridiplantae</taxon>
        <taxon>Streptophyta</taxon>
        <taxon>Embryophyta</taxon>
        <taxon>Tracheophyta</taxon>
        <taxon>Spermatophyta</taxon>
        <taxon>Magnoliopsida</taxon>
        <taxon>eudicotyledons</taxon>
        <taxon>Gunneridae</taxon>
        <taxon>Pentapetalae</taxon>
        <taxon>rosids</taxon>
        <taxon>fabids</taxon>
        <taxon>Fagales</taxon>
        <taxon>Fagaceae</taxon>
        <taxon>Lithocarpus</taxon>
    </lineage>
</organism>
<gene>
    <name evidence="4" type="ORF">SO802_012930</name>
</gene>
<dbReference type="Proteomes" id="UP001459277">
    <property type="component" value="Unassembled WGS sequence"/>
</dbReference>